<evidence type="ECO:0000256" key="1">
    <source>
        <dbReference type="ARBA" id="ARBA00023125"/>
    </source>
</evidence>
<organism evidence="4 5">
    <name type="scientific">Strongyloides venezuelensis</name>
    <name type="common">Threadworm</name>
    <dbReference type="NCBI Taxonomy" id="75913"/>
    <lineage>
        <taxon>Eukaryota</taxon>
        <taxon>Metazoa</taxon>
        <taxon>Ecdysozoa</taxon>
        <taxon>Nematoda</taxon>
        <taxon>Chromadorea</taxon>
        <taxon>Rhabditida</taxon>
        <taxon>Tylenchina</taxon>
        <taxon>Panagrolaimomorpha</taxon>
        <taxon>Strongyloidoidea</taxon>
        <taxon>Strongyloididae</taxon>
        <taxon>Strongyloides</taxon>
    </lineage>
</organism>
<keyword evidence="2" id="KW-0812">Transmembrane</keyword>
<dbReference type="SUPFAM" id="SSF50249">
    <property type="entry name" value="Nucleic acid-binding proteins"/>
    <property type="match status" value="1"/>
</dbReference>
<evidence type="ECO:0000256" key="2">
    <source>
        <dbReference type="SAM" id="Phobius"/>
    </source>
</evidence>
<reference evidence="4" key="1">
    <citation type="submission" date="2014-07" db="EMBL/GenBank/DDBJ databases">
        <authorList>
            <person name="Martin A.A"/>
            <person name="De Silva N."/>
        </authorList>
    </citation>
    <scope>NUCLEOTIDE SEQUENCE</scope>
</reference>
<dbReference type="Pfam" id="PF16900">
    <property type="entry name" value="REPA_OB_2"/>
    <property type="match status" value="1"/>
</dbReference>
<keyword evidence="4" id="KW-1185">Reference proteome</keyword>
<feature type="transmembrane region" description="Helical" evidence="2">
    <location>
        <begin position="36"/>
        <end position="60"/>
    </location>
</feature>
<reference evidence="5" key="2">
    <citation type="submission" date="2015-08" db="UniProtKB">
        <authorList>
            <consortium name="WormBaseParasite"/>
        </authorList>
    </citation>
    <scope>IDENTIFICATION</scope>
</reference>
<sequence length="275" mass="31452">MCSDVQQEYELSRGFFQLLAEDKVDGLKPVFQKSTVALLTMGLVFVFVLMMEFSLMQLFFSWTEGKPLEKLNFQFPTEEVRKVDKNVKNESSEYDTSVAPIISISLYLIQWKFRRVVSNMIPPQDINTPKGPVSFFGDMVTQLDRLIKVSSSYTIKRNNKVVKTSNKRYNNTGHEYEITLRNDVEIVKIEVSIPLPAQKFNRVSLSKIKMLPGESVDIIVVVDSMEEAINVSAKNGMAKRMNIFLIDELSSLVKLTVWGDSCNEFTEELLHKPIT</sequence>
<dbReference type="WBParaSite" id="SVE_0507300.1">
    <property type="protein sequence ID" value="SVE_0507300.1"/>
    <property type="gene ID" value="SVE_0507300"/>
</dbReference>
<protein>
    <submittedName>
        <fullName evidence="5">Probable replication factor A 73 kDa subunit (inferred by orthology to a C. elegans protein)</fullName>
    </submittedName>
</protein>
<dbReference type="InterPro" id="IPR012340">
    <property type="entry name" value="NA-bd_OB-fold"/>
</dbReference>
<evidence type="ECO:0000259" key="3">
    <source>
        <dbReference type="Pfam" id="PF16900"/>
    </source>
</evidence>
<dbReference type="Proteomes" id="UP000035680">
    <property type="component" value="Unassembled WGS sequence"/>
</dbReference>
<name>A0A0K0F8C4_STRVS</name>
<accession>A0A0K0F8C4</accession>
<dbReference type="InterPro" id="IPR031657">
    <property type="entry name" value="REPA_OB_2"/>
</dbReference>
<keyword evidence="2" id="KW-1133">Transmembrane helix</keyword>
<proteinExistence type="predicted"/>
<dbReference type="STRING" id="75913.A0A0K0F8C4"/>
<keyword evidence="2" id="KW-0472">Membrane</keyword>
<dbReference type="GO" id="GO:0003677">
    <property type="term" value="F:DNA binding"/>
    <property type="evidence" value="ECO:0007669"/>
    <property type="project" value="UniProtKB-KW"/>
</dbReference>
<feature type="domain" description="Replication protein A OB" evidence="3">
    <location>
        <begin position="213"/>
        <end position="267"/>
    </location>
</feature>
<dbReference type="AlphaFoldDB" id="A0A0K0F8C4"/>
<keyword evidence="1" id="KW-0238">DNA-binding</keyword>
<evidence type="ECO:0000313" key="4">
    <source>
        <dbReference type="Proteomes" id="UP000035680"/>
    </source>
</evidence>
<dbReference type="Gene3D" id="2.40.50.140">
    <property type="entry name" value="Nucleic acid-binding proteins"/>
    <property type="match status" value="2"/>
</dbReference>
<evidence type="ECO:0000313" key="5">
    <source>
        <dbReference type="WBParaSite" id="SVE_0507300.1"/>
    </source>
</evidence>